<proteinExistence type="predicted"/>
<dbReference type="Gene3D" id="3.90.960.10">
    <property type="entry name" value="YbaK/aminoacyl-tRNA synthetase-associated domain"/>
    <property type="match status" value="1"/>
</dbReference>
<dbReference type="SUPFAM" id="SSF55826">
    <property type="entry name" value="YbaK/ProRS associated domain"/>
    <property type="match status" value="1"/>
</dbReference>
<feature type="region of interest" description="Disordered" evidence="1">
    <location>
        <begin position="25"/>
        <end position="46"/>
    </location>
</feature>
<sequence length="256" mass="26750">MPAVRAATSDAAAAFSRAGAGHRAARAVTEATSPAQSPCQAPSRPIPLQPPQRILHNRSIHSAPRTIAYPFRGFTKDAGARIAEPALAPADKTKAGTPAARRATNVSVESVRQFLAEKAPDIDVIALSESSSTMTLSAAWDIKPAQIAKTLAMKVGDAHVLLVSCGDSRLDNQKIKAALGGKAKMLSAEETVAVTGHPVGGVCPFGLSTPLPVYCDVMLKSYDFVVPAAGSTHAALRIDPVRLAELVEAEWVDVCK</sequence>
<dbReference type="PANTHER" id="PTHR30411:SF1">
    <property type="entry name" value="CYTOPLASMIC PROTEIN"/>
    <property type="match status" value="1"/>
</dbReference>
<reference evidence="3 4" key="1">
    <citation type="journal article" date="2005" name="BMC Genomics">
        <title>Bacterial genome adaptation to niches: divergence of the potential virulence genes in three Burkholderia species of different survival strategies.</title>
        <authorList>
            <person name="Kim H.S."/>
            <person name="Schell M.A."/>
            <person name="Yu Y."/>
            <person name="Ulrich R.L."/>
            <person name="Sarria S.H."/>
            <person name="Nierman W.C."/>
            <person name="DeShazer D."/>
        </authorList>
    </citation>
    <scope>NUCLEOTIDE SEQUENCE [LARGE SCALE GENOMIC DNA]</scope>
    <source>
        <strain evidence="4">ATCC 700388 / DSM 13276 / CCUG 48851 / CIP 106301 / E264</strain>
    </source>
</reference>
<dbReference type="HOGENOM" id="CLU_094875_0_1_4"/>
<dbReference type="EMBL" id="CP000085">
    <property type="protein sequence ID" value="ABC34061.1"/>
    <property type="molecule type" value="Genomic_DNA"/>
</dbReference>
<organism evidence="3 4">
    <name type="scientific">Burkholderia thailandensis (strain ATCC 700388 / DSM 13276 / CCUG 48851 / CIP 106301 / E264)</name>
    <dbReference type="NCBI Taxonomy" id="271848"/>
    <lineage>
        <taxon>Bacteria</taxon>
        <taxon>Pseudomonadati</taxon>
        <taxon>Pseudomonadota</taxon>
        <taxon>Betaproteobacteria</taxon>
        <taxon>Burkholderiales</taxon>
        <taxon>Burkholderiaceae</taxon>
        <taxon>Burkholderia</taxon>
        <taxon>pseudomallei group</taxon>
    </lineage>
</organism>
<protein>
    <submittedName>
        <fullName evidence="3">EbsC protein, putative</fullName>
    </submittedName>
</protein>
<feature type="domain" description="YbaK/aminoacyl-tRNA synthetase-associated" evidence="2">
    <location>
        <begin position="136"/>
        <end position="245"/>
    </location>
</feature>
<accession>Q2T7R9</accession>
<dbReference type="GO" id="GO:0002161">
    <property type="term" value="F:aminoacyl-tRNA deacylase activity"/>
    <property type="evidence" value="ECO:0007669"/>
    <property type="project" value="InterPro"/>
</dbReference>
<dbReference type="PANTHER" id="PTHR30411">
    <property type="entry name" value="CYTOPLASMIC PROTEIN"/>
    <property type="match status" value="1"/>
</dbReference>
<feature type="compositionally biased region" description="Polar residues" evidence="1">
    <location>
        <begin position="30"/>
        <end position="40"/>
    </location>
</feature>
<dbReference type="KEGG" id="bte:BTH_II0580"/>
<gene>
    <name evidence="3" type="ordered locus">BTH_II0580</name>
</gene>
<keyword evidence="4" id="KW-1185">Reference proteome</keyword>
<evidence type="ECO:0000313" key="4">
    <source>
        <dbReference type="Proteomes" id="UP000001930"/>
    </source>
</evidence>
<evidence type="ECO:0000259" key="2">
    <source>
        <dbReference type="Pfam" id="PF04073"/>
    </source>
</evidence>
<evidence type="ECO:0000313" key="3">
    <source>
        <dbReference type="EMBL" id="ABC34061.1"/>
    </source>
</evidence>
<evidence type="ECO:0000256" key="1">
    <source>
        <dbReference type="SAM" id="MobiDB-lite"/>
    </source>
</evidence>
<dbReference type="AlphaFoldDB" id="Q2T7R9"/>
<dbReference type="Proteomes" id="UP000001930">
    <property type="component" value="Chromosome II"/>
</dbReference>
<dbReference type="Pfam" id="PF04073">
    <property type="entry name" value="tRNA_edit"/>
    <property type="match status" value="1"/>
</dbReference>
<name>Q2T7R9_BURTA</name>
<dbReference type="InterPro" id="IPR036754">
    <property type="entry name" value="YbaK/aa-tRNA-synt-asso_dom_sf"/>
</dbReference>
<dbReference type="CDD" id="cd04333">
    <property type="entry name" value="ProX_deacylase"/>
    <property type="match status" value="1"/>
</dbReference>
<dbReference type="InterPro" id="IPR007214">
    <property type="entry name" value="YbaK/aa-tRNA-synth-assoc-dom"/>
</dbReference>